<dbReference type="Pfam" id="PF09349">
    <property type="entry name" value="OHCU_decarbox"/>
    <property type="match status" value="1"/>
</dbReference>
<proteinExistence type="predicted"/>
<keyword evidence="4" id="KW-0456">Lyase</keyword>
<dbReference type="EMBL" id="JABJXA010000013">
    <property type="protein sequence ID" value="MBB1257933.1"/>
    <property type="molecule type" value="Genomic_DNA"/>
</dbReference>
<dbReference type="Proteomes" id="UP000517765">
    <property type="component" value="Unassembled WGS sequence"/>
</dbReference>
<gene>
    <name evidence="4" type="ORF">H3147_03700</name>
</gene>
<evidence type="ECO:0000259" key="3">
    <source>
        <dbReference type="Pfam" id="PF09349"/>
    </source>
</evidence>
<comment type="caution">
    <text evidence="4">The sequence shown here is derived from an EMBL/GenBank/DDBJ whole genome shotgun (WGS) entry which is preliminary data.</text>
</comment>
<evidence type="ECO:0000256" key="2">
    <source>
        <dbReference type="SAM" id="MobiDB-lite"/>
    </source>
</evidence>
<dbReference type="NCBIfam" id="NF010372">
    <property type="entry name" value="PRK13798.1"/>
    <property type="match status" value="1"/>
</dbReference>
<keyword evidence="1" id="KW-0659">Purine metabolism</keyword>
<sequence>MLPAQRAGAAGAPSAQHPLHRLNSAPFPEAEALLWRCCGSVRWARRLAAHRPYPDVEALLAAAEEACYDLSQTEVAEALAAEADRQRPGAGPRAGADDPFDTTAPYQGPGALAAHTASQAARAAYEARFQHVFLVCLDEVPPNERLAAELDALHTRLGNSEDDERAATREELRRLALSRLRRLTRAPVTAGGTTAPR</sequence>
<dbReference type="GO" id="GO:0051997">
    <property type="term" value="F:2-oxo-4-hydroxy-4-carboxy-5-ureidoimidazoline decarboxylase activity"/>
    <property type="evidence" value="ECO:0007669"/>
    <property type="project" value="UniProtKB-EC"/>
</dbReference>
<dbReference type="Gene3D" id="1.10.3330.10">
    <property type="entry name" value="Oxo-4-hydroxy-4-carboxy-5-ureidoimidazoline decarboxylase"/>
    <property type="match status" value="1"/>
</dbReference>
<dbReference type="GO" id="GO:0006144">
    <property type="term" value="P:purine nucleobase metabolic process"/>
    <property type="evidence" value="ECO:0007669"/>
    <property type="project" value="UniProtKB-KW"/>
</dbReference>
<feature type="region of interest" description="Disordered" evidence="2">
    <location>
        <begin position="1"/>
        <end position="21"/>
    </location>
</feature>
<reference evidence="5" key="1">
    <citation type="submission" date="2020-05" db="EMBL/GenBank/DDBJ databases">
        <title>Classification of alakaliphilic streptomycetes isolated from an alkaline soil next to Lonar Crater, India and a proposal for the recognition of Streptomyces alkaliterrae sp. nov.</title>
        <authorList>
            <person name="Golinska P."/>
        </authorList>
    </citation>
    <scope>NUCLEOTIDE SEQUENCE [LARGE SCALE GENOMIC DNA]</scope>
    <source>
        <strain evidence="5">OF8</strain>
    </source>
</reference>
<accession>A0A7W3WSX6</accession>
<dbReference type="AlphaFoldDB" id="A0A7W3WSX6"/>
<dbReference type="EC" id="4.1.1.97" evidence="4"/>
<dbReference type="SUPFAM" id="SSF158694">
    <property type="entry name" value="UraD-Like"/>
    <property type="match status" value="1"/>
</dbReference>
<feature type="domain" description="Oxo-4-hydroxy-4-carboxy-5-ureidoimidazoline decarboxylase" evidence="3">
    <location>
        <begin position="23"/>
        <end position="181"/>
    </location>
</feature>
<evidence type="ECO:0000313" key="5">
    <source>
        <dbReference type="Proteomes" id="UP000517765"/>
    </source>
</evidence>
<dbReference type="RefSeq" id="WP_181356198.1">
    <property type="nucleotide sequence ID" value="NZ_JABJXA010000013.1"/>
</dbReference>
<dbReference type="InterPro" id="IPR036778">
    <property type="entry name" value="OHCU_decarboxylase_sf"/>
</dbReference>
<name>A0A7W3WSX6_9ACTN</name>
<organism evidence="4 5">
    <name type="scientific">Streptomyces alkaliterrae</name>
    <dbReference type="NCBI Taxonomy" id="2213162"/>
    <lineage>
        <taxon>Bacteria</taxon>
        <taxon>Bacillati</taxon>
        <taxon>Actinomycetota</taxon>
        <taxon>Actinomycetes</taxon>
        <taxon>Kitasatosporales</taxon>
        <taxon>Streptomycetaceae</taxon>
        <taxon>Streptomyces</taxon>
    </lineage>
</organism>
<evidence type="ECO:0000313" key="4">
    <source>
        <dbReference type="EMBL" id="MBB1257933.1"/>
    </source>
</evidence>
<protein>
    <submittedName>
        <fullName evidence="4">2-oxo-4-hydroxy-4-carboxy-5-ureidoimidazoline decarboxylase</fullName>
        <ecNumber evidence="4">4.1.1.97</ecNumber>
    </submittedName>
</protein>
<feature type="compositionally biased region" description="Low complexity" evidence="2">
    <location>
        <begin position="1"/>
        <end position="16"/>
    </location>
</feature>
<dbReference type="InterPro" id="IPR018020">
    <property type="entry name" value="OHCU_decarboxylase"/>
</dbReference>
<evidence type="ECO:0000256" key="1">
    <source>
        <dbReference type="ARBA" id="ARBA00022631"/>
    </source>
</evidence>